<accession>A0ABX2G067</accession>
<comment type="caution">
    <text evidence="3">The sequence shown here is derived from an EMBL/GenBank/DDBJ whole genome shotgun (WGS) entry which is preliminary data.</text>
</comment>
<dbReference type="InterPro" id="IPR002035">
    <property type="entry name" value="VWF_A"/>
</dbReference>
<dbReference type="RefSeq" id="WP_286180538.1">
    <property type="nucleotide sequence ID" value="NZ_JABSNM010000004.1"/>
</dbReference>
<keyword evidence="4" id="KW-1185">Reference proteome</keyword>
<feature type="region of interest" description="Disordered" evidence="1">
    <location>
        <begin position="242"/>
        <end position="268"/>
    </location>
</feature>
<feature type="domain" description="VWFA" evidence="2">
    <location>
        <begin position="57"/>
        <end position="233"/>
    </location>
</feature>
<evidence type="ECO:0000313" key="3">
    <source>
        <dbReference type="EMBL" id="NRT55637.1"/>
    </source>
</evidence>
<evidence type="ECO:0000259" key="2">
    <source>
        <dbReference type="PROSITE" id="PS50234"/>
    </source>
</evidence>
<name>A0ABX2G067_9BURK</name>
<proteinExistence type="predicted"/>
<feature type="compositionally biased region" description="Acidic residues" evidence="1">
    <location>
        <begin position="259"/>
        <end position="268"/>
    </location>
</feature>
<dbReference type="Pfam" id="PF00092">
    <property type="entry name" value="VWA"/>
    <property type="match status" value="1"/>
</dbReference>
<evidence type="ECO:0000256" key="1">
    <source>
        <dbReference type="SAM" id="MobiDB-lite"/>
    </source>
</evidence>
<organism evidence="3 4">
    <name type="scientific">Sphaerotilus uruguayifluvii</name>
    <dbReference type="NCBI Taxonomy" id="2735897"/>
    <lineage>
        <taxon>Bacteria</taxon>
        <taxon>Pseudomonadati</taxon>
        <taxon>Pseudomonadota</taxon>
        <taxon>Betaproteobacteria</taxon>
        <taxon>Burkholderiales</taxon>
        <taxon>Sphaerotilaceae</taxon>
        <taxon>Sphaerotilus</taxon>
    </lineage>
</organism>
<dbReference type="Gene3D" id="3.40.50.410">
    <property type="entry name" value="von Willebrand factor, type A domain"/>
    <property type="match status" value="1"/>
</dbReference>
<gene>
    <name evidence="3" type="ORF">HNQ01_001349</name>
</gene>
<protein>
    <submittedName>
        <fullName evidence="3">Uncharacterized protein YegL</fullName>
    </submittedName>
</protein>
<reference evidence="3 4" key="1">
    <citation type="submission" date="2020-05" db="EMBL/GenBank/DDBJ databases">
        <title>Genomic Encyclopedia of Type Strains, Phase IV (KMG-V): Genome sequencing to study the core and pangenomes of soil and plant-associated prokaryotes.</title>
        <authorList>
            <person name="Whitman W."/>
        </authorList>
    </citation>
    <scope>NUCLEOTIDE SEQUENCE [LARGE SCALE GENOMIC DNA]</scope>
    <source>
        <strain evidence="3 4">C29</strain>
    </source>
</reference>
<dbReference type="PROSITE" id="PS50234">
    <property type="entry name" value="VWFA"/>
    <property type="match status" value="1"/>
</dbReference>
<evidence type="ECO:0000313" key="4">
    <source>
        <dbReference type="Proteomes" id="UP001516061"/>
    </source>
</evidence>
<dbReference type="SUPFAM" id="SSF53300">
    <property type="entry name" value="vWA-like"/>
    <property type="match status" value="1"/>
</dbReference>
<sequence length="268" mass="28956">MGWGSYNEDNESRHHNATIVRRKEHDALMPASAHPAKATPAVTKLKSFAAPQPRPLPVIVLADVSGSMVEGNKIELLNVALRDMVSSFAKESRLRAEIQVGLITFGGRAAEEHLPLVAAHEVTAMKPLAASGPTPMGKAFDLARRLLEDKERIPSRAYRPVLVLVSDGAPTDDWEQPLQALCSSERGSKASRFAMAIGADADREMLKQFPNGPEATLFDAHDARDIVRFFRAVTMSVASRSASATPDQSVGLDLGMVPPDDDLDLDAL</sequence>
<dbReference type="EMBL" id="JABSNM010000004">
    <property type="protein sequence ID" value="NRT55637.1"/>
    <property type="molecule type" value="Genomic_DNA"/>
</dbReference>
<dbReference type="Proteomes" id="UP001516061">
    <property type="component" value="Unassembled WGS sequence"/>
</dbReference>
<dbReference type="InterPro" id="IPR036465">
    <property type="entry name" value="vWFA_dom_sf"/>
</dbReference>
<dbReference type="SMART" id="SM00327">
    <property type="entry name" value="VWA"/>
    <property type="match status" value="1"/>
</dbReference>